<proteinExistence type="predicted"/>
<dbReference type="EMBL" id="AP021881">
    <property type="protein sequence ID" value="BBO99311.1"/>
    <property type="molecule type" value="Genomic_DNA"/>
</dbReference>
<dbReference type="PROSITE" id="PS50994">
    <property type="entry name" value="INTEGRASE"/>
    <property type="match status" value="1"/>
</dbReference>
<evidence type="ECO:0000313" key="4">
    <source>
        <dbReference type="Proteomes" id="UP000463939"/>
    </source>
</evidence>
<dbReference type="InterPro" id="IPR012337">
    <property type="entry name" value="RNaseH-like_sf"/>
</dbReference>
<dbReference type="InterPro" id="IPR001584">
    <property type="entry name" value="Integrase_cat-core"/>
</dbReference>
<evidence type="ECO:0000256" key="1">
    <source>
        <dbReference type="SAM" id="MobiDB-lite"/>
    </source>
</evidence>
<name>A0A809S755_9PROT</name>
<protein>
    <recommendedName>
        <fullName evidence="2">Integrase catalytic domain-containing protein</fullName>
    </recommendedName>
</protein>
<organism evidence="3 4">
    <name type="scientific">Sulfuriferula nivalis</name>
    <dbReference type="NCBI Taxonomy" id="2675298"/>
    <lineage>
        <taxon>Bacteria</taxon>
        <taxon>Pseudomonadati</taxon>
        <taxon>Pseudomonadota</taxon>
        <taxon>Betaproteobacteria</taxon>
        <taxon>Nitrosomonadales</taxon>
        <taxon>Sulfuricellaceae</taxon>
        <taxon>Sulfuriferula</taxon>
    </lineage>
</organism>
<keyword evidence="4" id="KW-1185">Reference proteome</keyword>
<feature type="domain" description="Integrase catalytic" evidence="2">
    <location>
        <begin position="260"/>
        <end position="455"/>
    </location>
</feature>
<feature type="region of interest" description="Disordered" evidence="1">
    <location>
        <begin position="586"/>
        <end position="655"/>
    </location>
</feature>
<dbReference type="GO" id="GO:0015074">
    <property type="term" value="P:DNA integration"/>
    <property type="evidence" value="ECO:0007669"/>
    <property type="project" value="InterPro"/>
</dbReference>
<evidence type="ECO:0000313" key="3">
    <source>
        <dbReference type="EMBL" id="BBO99311.1"/>
    </source>
</evidence>
<dbReference type="AlphaFoldDB" id="A0A809S755"/>
<gene>
    <name evidence="3" type="ORF">SFSGTM_00200</name>
</gene>
<dbReference type="Gene3D" id="3.30.420.10">
    <property type="entry name" value="Ribonuclease H-like superfamily/Ribonuclease H"/>
    <property type="match status" value="1"/>
</dbReference>
<reference evidence="4" key="1">
    <citation type="submission" date="2019-11" db="EMBL/GenBank/DDBJ databases">
        <title>Isolation and characterization of a novel species in the genus Sulfuriferula.</title>
        <authorList>
            <person name="Mochizuki J."/>
            <person name="Kojima H."/>
            <person name="Fukui M."/>
        </authorList>
    </citation>
    <scope>NUCLEOTIDE SEQUENCE [LARGE SCALE GENOMIC DNA]</scope>
    <source>
        <strain evidence="4">SGTM</strain>
    </source>
</reference>
<feature type="compositionally biased region" description="Polar residues" evidence="1">
    <location>
        <begin position="599"/>
        <end position="609"/>
    </location>
</feature>
<sequence length="655" mass="75333">MRRFSFKKGLVLFDAQRRWELVRRLVTGKLQLQDESGELLNLDEAELLNRWLEGLWVIDQDSLGIGNDLLYTTTPRDLATFPERWQQIARKRQAYIQAVNPEQNKYNPARWSELIKAHALVEQDDNPPCPSSVYSWWKRFRNTRSLADLVPFTRSNKPRHADSRFAVFEQAVSELYLSQQRLPKLDVVKRVHEKVRQLNQGKPETEIIKAPTKSTIYRWLSDLQQDVVDRARLGAEAAKVKYRMVLGSLNVTSVLERIEIDHTPVDLIIIDKLTGLNLGRPWLTIAKDRHCRIVWGYYLSFNPPSTHSVLQCLKNGMLPKTALLAKYPDIVGEWPACGIPDLIAVDNGMDLHSAGLEKTCQELGIQILYCPAKIPWFKGAVERHFKTMANDLIHRMPGTTFSNVKDRGEYPAESLACIDFDLLHEVVVQWIVDVFNVSPHRGIGTTPLLKWKEGASKRPIELPVLPQQLDVITGIPAERVLFHYGLELEGLHYNSRRLQEIRRRSGDNIRLQLKFYENTVAHIQVFDPYAKEYIEVPTIQEAYSQGISRSVHRLVREYARKEFGESFSSEQLQLAKENIQQKIDRAARDKKMANRKQAQRLNMTDSDPLTPSKDIINQPRKGSKSPLNEVPPELPDGLNDELPKFKPLENPDETN</sequence>
<dbReference type="SUPFAM" id="SSF53098">
    <property type="entry name" value="Ribonuclease H-like"/>
    <property type="match status" value="1"/>
</dbReference>
<dbReference type="Proteomes" id="UP000463939">
    <property type="component" value="Chromosome"/>
</dbReference>
<evidence type="ECO:0000259" key="2">
    <source>
        <dbReference type="PROSITE" id="PS50994"/>
    </source>
</evidence>
<dbReference type="GO" id="GO:0003676">
    <property type="term" value="F:nucleic acid binding"/>
    <property type="evidence" value="ECO:0007669"/>
    <property type="project" value="InterPro"/>
</dbReference>
<accession>A0A809S755</accession>
<dbReference type="KEGG" id="sniv:SFSGTM_00200"/>
<dbReference type="InterPro" id="IPR036397">
    <property type="entry name" value="RNaseH_sf"/>
</dbReference>